<dbReference type="EMBL" id="LVHI01000008">
    <property type="protein sequence ID" value="OAK55704.1"/>
    <property type="molecule type" value="Genomic_DNA"/>
</dbReference>
<feature type="region of interest" description="Disordered" evidence="1">
    <location>
        <begin position="1"/>
        <end position="61"/>
    </location>
</feature>
<dbReference type="Proteomes" id="UP000077519">
    <property type="component" value="Unassembled WGS sequence"/>
</dbReference>
<evidence type="ECO:0000313" key="3">
    <source>
        <dbReference type="Proteomes" id="UP000077519"/>
    </source>
</evidence>
<feature type="compositionally biased region" description="Basic and acidic residues" evidence="1">
    <location>
        <begin position="1"/>
        <end position="20"/>
    </location>
</feature>
<evidence type="ECO:0000256" key="1">
    <source>
        <dbReference type="SAM" id="MobiDB-lite"/>
    </source>
</evidence>
<organism evidence="2 3">
    <name type="scientific">Rhodococcoides kyotonense</name>
    <dbReference type="NCBI Taxonomy" id="398843"/>
    <lineage>
        <taxon>Bacteria</taxon>
        <taxon>Bacillati</taxon>
        <taxon>Actinomycetota</taxon>
        <taxon>Actinomycetes</taxon>
        <taxon>Mycobacteriales</taxon>
        <taxon>Nocardiaceae</taxon>
        <taxon>Rhodococcoides</taxon>
    </lineage>
</organism>
<accession>A0A177YJI4</accession>
<evidence type="ECO:0000313" key="2">
    <source>
        <dbReference type="EMBL" id="OAK55704.1"/>
    </source>
</evidence>
<dbReference type="AlphaFoldDB" id="A0A177YJI4"/>
<name>A0A177YJI4_9NOCA</name>
<sequence length="61" mass="6790">MTDKIERAQEAIDEAKRYTDEGLPESSVSKSDPDTRDDDESGPAEAVSNVADEFQNNDRDE</sequence>
<gene>
    <name evidence="2" type="ORF">A3K89_19210</name>
</gene>
<dbReference type="RefSeq" id="WP_068423393.1">
    <property type="nucleotide sequence ID" value="NZ_LVHI01000008.1"/>
</dbReference>
<reference evidence="2 3" key="1">
    <citation type="submission" date="2016-03" db="EMBL/GenBank/DDBJ databases">
        <title>Genome sequence of Rhodococcus kyotonensis KB10.</title>
        <authorList>
            <person name="Jeong H."/>
            <person name="Hong C.E."/>
            <person name="Jo S.H."/>
            <person name="Park J.M."/>
        </authorList>
    </citation>
    <scope>NUCLEOTIDE SEQUENCE [LARGE SCALE GENOMIC DNA]</scope>
    <source>
        <strain evidence="2 3">KB10</strain>
    </source>
</reference>
<comment type="caution">
    <text evidence="2">The sequence shown here is derived from an EMBL/GenBank/DDBJ whole genome shotgun (WGS) entry which is preliminary data.</text>
</comment>
<proteinExistence type="predicted"/>
<protein>
    <submittedName>
        <fullName evidence="2">Uncharacterized protein</fullName>
    </submittedName>
</protein>
<keyword evidence="3" id="KW-1185">Reference proteome</keyword>